<dbReference type="InterPro" id="IPR006769">
    <property type="entry name" value="MCU_C"/>
</dbReference>
<keyword evidence="9 19" id="KW-1133">Transmembrane helix</keyword>
<gene>
    <name evidence="21" type="ORF">Hypma_015961</name>
</gene>
<feature type="domain" description="Calcium uniporter protein C-terminal" evidence="20">
    <location>
        <begin position="238"/>
        <end position="360"/>
    </location>
</feature>
<evidence type="ECO:0000256" key="2">
    <source>
        <dbReference type="ARBA" id="ARBA00005653"/>
    </source>
</evidence>
<evidence type="ECO:0000256" key="12">
    <source>
        <dbReference type="ARBA" id="ARBA00023136"/>
    </source>
</evidence>
<feature type="transmembrane region" description="Helical" evidence="19">
    <location>
        <begin position="276"/>
        <end position="295"/>
    </location>
</feature>
<comment type="subcellular location">
    <subcellularLocation>
        <location evidence="1">Mitochondrion inner membrane</location>
        <topology evidence="1">Multi-pass membrane protein</topology>
    </subcellularLocation>
</comment>
<evidence type="ECO:0000256" key="13">
    <source>
        <dbReference type="ARBA" id="ARBA00023303"/>
    </source>
</evidence>
<evidence type="ECO:0000256" key="11">
    <source>
        <dbReference type="ARBA" id="ARBA00023128"/>
    </source>
</evidence>
<feature type="region of interest" description="Disordered" evidence="18">
    <location>
        <begin position="379"/>
        <end position="418"/>
    </location>
</feature>
<dbReference type="GO" id="GO:0005262">
    <property type="term" value="F:calcium channel activity"/>
    <property type="evidence" value="ECO:0007669"/>
    <property type="project" value="UniProtKB-KW"/>
</dbReference>
<evidence type="ECO:0000259" key="20">
    <source>
        <dbReference type="Pfam" id="PF04678"/>
    </source>
</evidence>
<evidence type="ECO:0000313" key="22">
    <source>
        <dbReference type="Proteomes" id="UP000076154"/>
    </source>
</evidence>
<evidence type="ECO:0000256" key="7">
    <source>
        <dbReference type="ARBA" id="ARBA00022792"/>
    </source>
</evidence>
<dbReference type="GO" id="GO:0015292">
    <property type="term" value="F:uniporter activity"/>
    <property type="evidence" value="ECO:0007669"/>
    <property type="project" value="TreeGrafter"/>
</dbReference>
<dbReference type="PANTHER" id="PTHR13462:SF10">
    <property type="entry name" value="CALCIUM UNIPORTER PROTEIN, MITOCHONDRIAL"/>
    <property type="match status" value="1"/>
</dbReference>
<reference evidence="21" key="1">
    <citation type="submission" date="2018-04" db="EMBL/GenBank/DDBJ databases">
        <title>Whole genome sequencing of Hypsizygus marmoreus.</title>
        <authorList>
            <person name="Choi I.-G."/>
            <person name="Min B."/>
            <person name="Kim J.-G."/>
            <person name="Kim S."/>
            <person name="Oh Y.-L."/>
            <person name="Kong W.-S."/>
            <person name="Park H."/>
            <person name="Jeong J."/>
            <person name="Song E.-S."/>
        </authorList>
    </citation>
    <scope>NUCLEOTIDE SEQUENCE [LARGE SCALE GENOMIC DNA]</scope>
    <source>
        <strain evidence="21">51987-8</strain>
    </source>
</reference>
<dbReference type="AlphaFoldDB" id="A0A369K9Y7"/>
<keyword evidence="11" id="KW-0496">Mitochondrion</keyword>
<comment type="similarity">
    <text evidence="2">Belongs to the MCU (TC 1.A.77) family.</text>
</comment>
<feature type="transmembrane region" description="Helical" evidence="19">
    <location>
        <begin position="307"/>
        <end position="325"/>
    </location>
</feature>
<evidence type="ECO:0000256" key="16">
    <source>
        <dbReference type="ARBA" id="ARBA00044981"/>
    </source>
</evidence>
<dbReference type="OrthoDB" id="278338at2759"/>
<evidence type="ECO:0000256" key="9">
    <source>
        <dbReference type="ARBA" id="ARBA00022989"/>
    </source>
</evidence>
<evidence type="ECO:0000256" key="10">
    <source>
        <dbReference type="ARBA" id="ARBA00023065"/>
    </source>
</evidence>
<dbReference type="GO" id="GO:0051560">
    <property type="term" value="P:mitochondrial calcium ion homeostasis"/>
    <property type="evidence" value="ECO:0007669"/>
    <property type="project" value="InterPro"/>
</dbReference>
<dbReference type="GO" id="GO:1990246">
    <property type="term" value="C:uniplex complex"/>
    <property type="evidence" value="ECO:0007669"/>
    <property type="project" value="TreeGrafter"/>
</dbReference>
<keyword evidence="5" id="KW-0107">Calcium channel</keyword>
<dbReference type="InterPro" id="IPR039055">
    <property type="entry name" value="MCU_fam"/>
</dbReference>
<keyword evidence="8" id="KW-0106">Calcium</keyword>
<comment type="caution">
    <text evidence="21">The sequence shown here is derived from an EMBL/GenBank/DDBJ whole genome shotgun (WGS) entry which is preliminary data.</text>
</comment>
<dbReference type="Proteomes" id="UP000076154">
    <property type="component" value="Unassembled WGS sequence"/>
</dbReference>
<keyword evidence="7" id="KW-0999">Mitochondrion inner membrane</keyword>
<dbReference type="Pfam" id="PF04678">
    <property type="entry name" value="MCU"/>
    <property type="match status" value="1"/>
</dbReference>
<evidence type="ECO:0000313" key="21">
    <source>
        <dbReference type="EMBL" id="RDB29485.1"/>
    </source>
</evidence>
<feature type="region of interest" description="Disordered" evidence="18">
    <location>
        <begin position="201"/>
        <end position="226"/>
    </location>
</feature>
<keyword evidence="22" id="KW-1185">Reference proteome</keyword>
<evidence type="ECO:0000256" key="14">
    <source>
        <dbReference type="ARBA" id="ARBA00036634"/>
    </source>
</evidence>
<evidence type="ECO:0000256" key="5">
    <source>
        <dbReference type="ARBA" id="ARBA00022673"/>
    </source>
</evidence>
<feature type="compositionally biased region" description="Acidic residues" evidence="18">
    <location>
        <begin position="214"/>
        <end position="226"/>
    </location>
</feature>
<dbReference type="InParanoid" id="A0A369K9Y7"/>
<keyword evidence="12 19" id="KW-0472">Membrane</keyword>
<sequence>MTFVPSSLQLGLRVCRQRRLAALPGTFLVHLSYSRAIAASSESVNVGHSRFLAEAAPGAKWSEAEVTGSNGLGDRFDHISEGKGKLLPTSSHLFKLVLPLGELSLPANRHHKPYPKNSKAKDPPATVILLHPSQPLSHVSALILAAISPATATVSFRSTSTKGQTFQWSDSTDIGDFVRDAARAAKFSICLTYQPLSQSLHHTRVPSEGRAPVEEDDDRNEDDDNGETIIDVEVPTFADRTRFLRRRLASIEKKLQSMEGLKRECDQEAHRGAKRMAMGGFGMLIVYWGAVARLTFWDYGWDVMEPITYLSGLSTVICGYLWFLYQGREVSYTSVLDRSISTRREALYKSRGFDIEHWMDLMNDAKNLRKEIARIAEDYEEERNSENRESEDDVDSDSELSSETSQVQGSGDSTRRTD</sequence>
<evidence type="ECO:0000256" key="8">
    <source>
        <dbReference type="ARBA" id="ARBA00022837"/>
    </source>
</evidence>
<name>A0A369K9Y7_HYPMA</name>
<evidence type="ECO:0000256" key="15">
    <source>
        <dbReference type="ARBA" id="ARBA00044966"/>
    </source>
</evidence>
<dbReference type="GO" id="GO:0036444">
    <property type="term" value="P:calcium import into the mitochondrion"/>
    <property type="evidence" value="ECO:0007669"/>
    <property type="project" value="TreeGrafter"/>
</dbReference>
<evidence type="ECO:0000256" key="17">
    <source>
        <dbReference type="ARBA" id="ARBA00045938"/>
    </source>
</evidence>
<keyword evidence="10" id="KW-0406">Ion transport</keyword>
<protein>
    <recommendedName>
        <fullName evidence="16">Calcium uniporter protein, mitochondrial</fullName>
    </recommendedName>
</protein>
<organism evidence="21 22">
    <name type="scientific">Hypsizygus marmoreus</name>
    <name type="common">White beech mushroom</name>
    <name type="synonym">Agaricus marmoreus</name>
    <dbReference type="NCBI Taxonomy" id="39966"/>
    <lineage>
        <taxon>Eukaryota</taxon>
        <taxon>Fungi</taxon>
        <taxon>Dikarya</taxon>
        <taxon>Basidiomycota</taxon>
        <taxon>Agaricomycotina</taxon>
        <taxon>Agaricomycetes</taxon>
        <taxon>Agaricomycetidae</taxon>
        <taxon>Agaricales</taxon>
        <taxon>Tricholomatineae</taxon>
        <taxon>Lyophyllaceae</taxon>
        <taxon>Hypsizygus</taxon>
    </lineage>
</organism>
<evidence type="ECO:0000256" key="6">
    <source>
        <dbReference type="ARBA" id="ARBA00022692"/>
    </source>
</evidence>
<keyword evidence="6 19" id="KW-0812">Transmembrane</keyword>
<feature type="compositionally biased region" description="Basic and acidic residues" evidence="18">
    <location>
        <begin position="379"/>
        <end position="388"/>
    </location>
</feature>
<comment type="catalytic activity">
    <reaction evidence="14">
        <text>Ca(2+)(in) = Ca(2+)(out)</text>
        <dbReference type="Rhea" id="RHEA:29671"/>
        <dbReference type="ChEBI" id="CHEBI:29108"/>
    </reaction>
</comment>
<comment type="subunit">
    <text evidence="15">Homotetramer, assembles in a dimer or dimers configuration with two interfaces.</text>
</comment>
<evidence type="ECO:0000256" key="3">
    <source>
        <dbReference type="ARBA" id="ARBA00022448"/>
    </source>
</evidence>
<proteinExistence type="inferred from homology"/>
<keyword evidence="4" id="KW-0109">Calcium transport</keyword>
<keyword evidence="3" id="KW-0813">Transport</keyword>
<evidence type="ECO:0000256" key="1">
    <source>
        <dbReference type="ARBA" id="ARBA00004448"/>
    </source>
</evidence>
<accession>A0A369K9Y7</accession>
<comment type="function">
    <text evidence="17">Highly selective calcium channel localized to the inner mitochondrial membrane, which mediates calcium uptake into the mitochondrial matrix. Mitochondrial calcium homeostasis plays key roles in cellular physiology and regulates ATP production, cytoplasmic calcium signals and activation of cell death pathways. Sufficient to operate as a pore-forming channel without the need of calcium-sensor or auxiliary subunit.</text>
</comment>
<dbReference type="EMBL" id="LUEZ02000010">
    <property type="protein sequence ID" value="RDB29485.1"/>
    <property type="molecule type" value="Genomic_DNA"/>
</dbReference>
<evidence type="ECO:0000256" key="19">
    <source>
        <dbReference type="SAM" id="Phobius"/>
    </source>
</evidence>
<dbReference type="PANTHER" id="PTHR13462">
    <property type="entry name" value="CALCIUM UNIPORTER PROTEIN, MITOCHONDRIAL"/>
    <property type="match status" value="1"/>
</dbReference>
<evidence type="ECO:0000256" key="18">
    <source>
        <dbReference type="SAM" id="MobiDB-lite"/>
    </source>
</evidence>
<evidence type="ECO:0000256" key="4">
    <source>
        <dbReference type="ARBA" id="ARBA00022568"/>
    </source>
</evidence>
<feature type="compositionally biased region" description="Acidic residues" evidence="18">
    <location>
        <begin position="389"/>
        <end position="400"/>
    </location>
</feature>
<dbReference type="STRING" id="39966.A0A369K9Y7"/>
<keyword evidence="13" id="KW-0407">Ion channel</keyword>